<keyword evidence="2" id="KW-1185">Reference proteome</keyword>
<evidence type="ECO:0000313" key="2">
    <source>
        <dbReference type="Proteomes" id="UP000029453"/>
    </source>
</evidence>
<comment type="caution">
    <text evidence="1">The sequence shown here is derived from an EMBL/GenBank/DDBJ whole genome shotgun (WGS) entry which is preliminary data.</text>
</comment>
<sequence>MIDSMMKDITETSEINKRVKRKVLTDTGEQWRTARVGQKFTNEAQYFISPGLDVMNLQTDYKIYRRQAEIISTSTAGTKSVWPINFLSQESSIVSNNDRTVSSRAQFTVAITVAGKGIGEISNRTYTITTTIKVKYAGDGVIHFTARSVVHS</sequence>
<gene>
    <name evidence="1" type="ORF">PPOP_0804</name>
</gene>
<evidence type="ECO:0000313" key="1">
    <source>
        <dbReference type="EMBL" id="GAC41454.1"/>
    </source>
</evidence>
<dbReference type="OrthoDB" id="2970877at2"/>
<protein>
    <submittedName>
        <fullName evidence="1">Type II restriction enzyme</fullName>
    </submittedName>
</protein>
<dbReference type="EMBL" id="BALG01000031">
    <property type="protein sequence ID" value="GAC41454.1"/>
    <property type="molecule type" value="Genomic_DNA"/>
</dbReference>
<name>M9LYZ6_PAEPP</name>
<reference evidence="1 2" key="1">
    <citation type="submission" date="2012-10" db="EMBL/GenBank/DDBJ databases">
        <title>Draft Genome Sequence of Paenibacillus popilliae ATCC 14706T.</title>
        <authorList>
            <person name="Iiyama K."/>
            <person name="Mori K."/>
            <person name="Mon H."/>
            <person name="Chieda Y."/>
            <person name="Lee J.M."/>
            <person name="Kusakabe T."/>
            <person name="Tashiro K."/>
            <person name="Asano S."/>
            <person name="Yasunaga-Aoki C."/>
            <person name="Shimizu S."/>
        </authorList>
    </citation>
    <scope>NUCLEOTIDE SEQUENCE [LARGE SCALE GENOMIC DNA]</scope>
    <source>
        <strain evidence="1 2">ATCC 14706</strain>
    </source>
</reference>
<accession>M9LYZ6</accession>
<organism evidence="1 2">
    <name type="scientific">Paenibacillus popilliae ATCC 14706</name>
    <dbReference type="NCBI Taxonomy" id="1212764"/>
    <lineage>
        <taxon>Bacteria</taxon>
        <taxon>Bacillati</taxon>
        <taxon>Bacillota</taxon>
        <taxon>Bacilli</taxon>
        <taxon>Bacillales</taxon>
        <taxon>Paenibacillaceae</taxon>
        <taxon>Paenibacillus</taxon>
    </lineage>
</organism>
<dbReference type="RefSeq" id="WP_006284765.1">
    <property type="nucleotide sequence ID" value="NZ_BALG01000031.1"/>
</dbReference>
<dbReference type="Proteomes" id="UP000029453">
    <property type="component" value="Unassembled WGS sequence"/>
</dbReference>
<dbReference type="AlphaFoldDB" id="M9LYZ6"/>
<proteinExistence type="predicted"/>